<feature type="compositionally biased region" description="Low complexity" evidence="4">
    <location>
        <begin position="135"/>
        <end position="154"/>
    </location>
</feature>
<dbReference type="SUPFAM" id="SSF47459">
    <property type="entry name" value="HLH, helix-loop-helix DNA-binding domain"/>
    <property type="match status" value="1"/>
</dbReference>
<feature type="compositionally biased region" description="Basic and acidic residues" evidence="4">
    <location>
        <begin position="260"/>
        <end position="276"/>
    </location>
</feature>
<dbReference type="GO" id="GO:0045944">
    <property type="term" value="P:positive regulation of transcription by RNA polymerase II"/>
    <property type="evidence" value="ECO:0007669"/>
    <property type="project" value="TreeGrafter"/>
</dbReference>
<dbReference type="Gene3D" id="4.10.280.10">
    <property type="entry name" value="Helix-loop-helix DNA-binding domain"/>
    <property type="match status" value="1"/>
</dbReference>
<feature type="region of interest" description="Disordered" evidence="4">
    <location>
        <begin position="135"/>
        <end position="159"/>
    </location>
</feature>
<dbReference type="InterPro" id="IPR011598">
    <property type="entry name" value="bHLH_dom"/>
</dbReference>
<keyword evidence="3" id="KW-0175">Coiled coil</keyword>
<feature type="region of interest" description="Disordered" evidence="4">
    <location>
        <begin position="1"/>
        <end position="62"/>
    </location>
</feature>
<keyword evidence="7" id="KW-1185">Reference proteome</keyword>
<dbReference type="PANTHER" id="PTHR10328:SF15">
    <property type="entry name" value="BHLH TRANSCRIPTION FACTOR"/>
    <property type="match status" value="1"/>
</dbReference>
<dbReference type="EMBL" id="CP144519">
    <property type="protein sequence ID" value="WWC67257.1"/>
    <property type="molecule type" value="Genomic_DNA"/>
</dbReference>
<evidence type="ECO:0000313" key="6">
    <source>
        <dbReference type="EMBL" id="WWC67257.1"/>
    </source>
</evidence>
<proteinExistence type="predicted"/>
<feature type="region of interest" description="Disordered" evidence="4">
    <location>
        <begin position="252"/>
        <end position="276"/>
    </location>
</feature>
<evidence type="ECO:0000256" key="2">
    <source>
        <dbReference type="ARBA" id="ARBA00023242"/>
    </source>
</evidence>
<feature type="domain" description="BHLH" evidence="5">
    <location>
        <begin position="273"/>
        <end position="324"/>
    </location>
</feature>
<sequence length="446" mass="49083">MSKDEKPVIDSDRVARHRSRSSSMSPRPATVDVEVSRKRKDRDTEDSVLLSPGTPGSNSSFLMTPKFEAKKISMIDHLALKEENTIKDLGPGPLASIEGEEPFPWYKSTYDVSNFPSAGAQNPITVFPVSYQTYQQPNTQNNNTAQQGQTSQGNETPNTLAAQQNNANSVQLDPTLSSIRSSVIPNSNGDQNPLIDPTLSTPEIRFPDAETLASATASPGRDGIPGDASTQAALAAVGGTPTLTAEDAAALLAPPQDSDTPIKKEQPFSRSPELRVSHKLAERKRRKEMKELFDELRDELPSDRGMKASKWEILSKAIDHVRQLKASQEQMVREIDHLRREVDIARGGTGAYTHAYNTYNLTGTYPPQNTFSNTSTPAAQNTAQQSQQQVQQPQQTTQQLAQPQQQIQQQVQPQQQTQQIQQPVQQQQTQQVESTDIQVDPTPVAQ</sequence>
<evidence type="ECO:0000259" key="5">
    <source>
        <dbReference type="PROSITE" id="PS50888"/>
    </source>
</evidence>
<organism evidence="6 7">
    <name type="scientific">Kwoniella pini CBS 10737</name>
    <dbReference type="NCBI Taxonomy" id="1296096"/>
    <lineage>
        <taxon>Eukaryota</taxon>
        <taxon>Fungi</taxon>
        <taxon>Dikarya</taxon>
        <taxon>Basidiomycota</taxon>
        <taxon>Agaricomycotina</taxon>
        <taxon>Tremellomycetes</taxon>
        <taxon>Tremellales</taxon>
        <taxon>Cryptococcaceae</taxon>
        <taxon>Kwoniella</taxon>
    </lineage>
</organism>
<dbReference type="GeneID" id="30168531"/>
<dbReference type="GO" id="GO:0090575">
    <property type="term" value="C:RNA polymerase II transcription regulator complex"/>
    <property type="evidence" value="ECO:0007669"/>
    <property type="project" value="TreeGrafter"/>
</dbReference>
<keyword evidence="1" id="KW-0238">DNA-binding</keyword>
<feature type="coiled-coil region" evidence="3">
    <location>
        <begin position="279"/>
        <end position="341"/>
    </location>
</feature>
<accession>A0AAJ8KZD5</accession>
<dbReference type="GO" id="GO:0003677">
    <property type="term" value="F:DNA binding"/>
    <property type="evidence" value="ECO:0007669"/>
    <property type="project" value="UniProtKB-KW"/>
</dbReference>
<evidence type="ECO:0000313" key="7">
    <source>
        <dbReference type="Proteomes" id="UP000094020"/>
    </source>
</evidence>
<evidence type="ECO:0000256" key="4">
    <source>
        <dbReference type="SAM" id="MobiDB-lite"/>
    </source>
</evidence>
<reference evidence="6" key="1">
    <citation type="submission" date="2013-07" db="EMBL/GenBank/DDBJ databases">
        <authorList>
            <consortium name="The Broad Institute Genome Sequencing Platform"/>
            <person name="Cuomo C."/>
            <person name="Litvintseva A."/>
            <person name="Chen Y."/>
            <person name="Heitman J."/>
            <person name="Sun S."/>
            <person name="Springer D."/>
            <person name="Dromer F."/>
            <person name="Young S.K."/>
            <person name="Zeng Q."/>
            <person name="Gargeya S."/>
            <person name="Fitzgerald M."/>
            <person name="Abouelleil A."/>
            <person name="Alvarado L."/>
            <person name="Berlin A.M."/>
            <person name="Chapman S.B."/>
            <person name="Dewar J."/>
            <person name="Goldberg J."/>
            <person name="Griggs A."/>
            <person name="Gujja S."/>
            <person name="Hansen M."/>
            <person name="Howarth C."/>
            <person name="Imamovic A."/>
            <person name="Larimer J."/>
            <person name="McCowan C."/>
            <person name="Murphy C."/>
            <person name="Pearson M."/>
            <person name="Priest M."/>
            <person name="Roberts A."/>
            <person name="Saif S."/>
            <person name="Shea T."/>
            <person name="Sykes S."/>
            <person name="Wortman J."/>
            <person name="Nusbaum C."/>
            <person name="Birren B."/>
        </authorList>
    </citation>
    <scope>NUCLEOTIDE SEQUENCE</scope>
    <source>
        <strain evidence="6">CBS 10737</strain>
    </source>
</reference>
<dbReference type="PANTHER" id="PTHR10328">
    <property type="entry name" value="PROTEIN MAX MYC-ASSOCIATED FACTOR X"/>
    <property type="match status" value="1"/>
</dbReference>
<dbReference type="InterPro" id="IPR036638">
    <property type="entry name" value="HLH_DNA-bd_sf"/>
</dbReference>
<gene>
    <name evidence="6" type="ORF">I206_101164</name>
</gene>
<keyword evidence="2" id="KW-0539">Nucleus</keyword>
<feature type="compositionally biased region" description="Basic and acidic residues" evidence="4">
    <location>
        <begin position="1"/>
        <end position="14"/>
    </location>
</feature>
<dbReference type="GO" id="GO:0046983">
    <property type="term" value="F:protein dimerization activity"/>
    <property type="evidence" value="ECO:0007669"/>
    <property type="project" value="InterPro"/>
</dbReference>
<evidence type="ECO:0000256" key="3">
    <source>
        <dbReference type="SAM" id="Coils"/>
    </source>
</evidence>
<name>A0AAJ8KZD5_9TREE</name>
<evidence type="ECO:0000256" key="1">
    <source>
        <dbReference type="ARBA" id="ARBA00023125"/>
    </source>
</evidence>
<dbReference type="Proteomes" id="UP000094020">
    <property type="component" value="Chromosome 1"/>
</dbReference>
<dbReference type="SMART" id="SM00353">
    <property type="entry name" value="HLH"/>
    <property type="match status" value="1"/>
</dbReference>
<feature type="compositionally biased region" description="Low complexity" evidence="4">
    <location>
        <begin position="373"/>
        <end position="432"/>
    </location>
</feature>
<protein>
    <recommendedName>
        <fullName evidence="5">BHLH domain-containing protein</fullName>
    </recommendedName>
</protein>
<dbReference type="RefSeq" id="XP_019014081.2">
    <property type="nucleotide sequence ID" value="XM_019151943.2"/>
</dbReference>
<reference evidence="6" key="2">
    <citation type="submission" date="2024-02" db="EMBL/GenBank/DDBJ databases">
        <title>Comparative genomics of Cryptococcus and Kwoniella reveals pathogenesis evolution and contrasting modes of karyotype evolution via chromosome fusion or intercentromeric recombination.</title>
        <authorList>
            <person name="Coelho M.A."/>
            <person name="David-Palma M."/>
            <person name="Shea T."/>
            <person name="Bowers K."/>
            <person name="McGinley-Smith S."/>
            <person name="Mohammad A.W."/>
            <person name="Gnirke A."/>
            <person name="Yurkov A.M."/>
            <person name="Nowrousian M."/>
            <person name="Sun S."/>
            <person name="Cuomo C.A."/>
            <person name="Heitman J."/>
        </authorList>
    </citation>
    <scope>NUCLEOTIDE SEQUENCE</scope>
    <source>
        <strain evidence="6">CBS 10737</strain>
    </source>
</reference>
<feature type="region of interest" description="Disordered" evidence="4">
    <location>
        <begin position="366"/>
        <end position="446"/>
    </location>
</feature>
<dbReference type="AlphaFoldDB" id="A0AAJ8KZD5"/>
<dbReference type="PROSITE" id="PS50888">
    <property type="entry name" value="BHLH"/>
    <property type="match status" value="1"/>
</dbReference>
<dbReference type="Pfam" id="PF00010">
    <property type="entry name" value="HLH"/>
    <property type="match status" value="1"/>
</dbReference>
<dbReference type="GO" id="GO:0003700">
    <property type="term" value="F:DNA-binding transcription factor activity"/>
    <property type="evidence" value="ECO:0007669"/>
    <property type="project" value="TreeGrafter"/>
</dbReference>
<dbReference type="KEGG" id="kpin:30168531"/>